<keyword evidence="1" id="KW-1133">Transmembrane helix</keyword>
<feature type="transmembrane region" description="Helical" evidence="1">
    <location>
        <begin position="12"/>
        <end position="34"/>
    </location>
</feature>
<evidence type="ECO:0000259" key="2">
    <source>
        <dbReference type="SMART" id="SM00387"/>
    </source>
</evidence>
<dbReference type="AlphaFoldDB" id="A0A2T3MZ70"/>
<dbReference type="PANTHER" id="PTHR34220:SF9">
    <property type="entry name" value="SIGNAL TRANSDUCTION HISTIDINE KINASE INTERNAL REGION DOMAIN-CONTAINING PROTEIN"/>
    <property type="match status" value="1"/>
</dbReference>
<dbReference type="SUPFAM" id="SSF55874">
    <property type="entry name" value="ATPase domain of HSP90 chaperone/DNA topoisomerase II/histidine kinase"/>
    <property type="match status" value="1"/>
</dbReference>
<feature type="transmembrane region" description="Helical" evidence="1">
    <location>
        <begin position="40"/>
        <end position="63"/>
    </location>
</feature>
<name>A0A2T3MZ70_9GAMM</name>
<keyword evidence="3" id="KW-0808">Transferase</keyword>
<dbReference type="GO" id="GO:0016020">
    <property type="term" value="C:membrane"/>
    <property type="evidence" value="ECO:0007669"/>
    <property type="project" value="InterPro"/>
</dbReference>
<accession>A0A2T3MZ70</accession>
<feature type="domain" description="Histidine kinase/HSP90-like ATPase" evidence="2">
    <location>
        <begin position="253"/>
        <end position="351"/>
    </location>
</feature>
<dbReference type="PANTHER" id="PTHR34220">
    <property type="entry name" value="SENSOR HISTIDINE KINASE YPDA"/>
    <property type="match status" value="1"/>
</dbReference>
<keyword evidence="1" id="KW-0812">Transmembrane</keyword>
<dbReference type="InterPro" id="IPR036890">
    <property type="entry name" value="HATPase_C_sf"/>
</dbReference>
<reference evidence="3 4" key="1">
    <citation type="submission" date="2018-03" db="EMBL/GenBank/DDBJ databases">
        <title>Whole genome sequencing of Histamine producing bacteria.</title>
        <authorList>
            <person name="Butler K."/>
        </authorList>
    </citation>
    <scope>NUCLEOTIDE SEQUENCE [LARGE SCALE GENOMIC DNA]</scope>
    <source>
        <strain evidence="3 4">DSM 16190</strain>
    </source>
</reference>
<dbReference type="GO" id="GO:0000155">
    <property type="term" value="F:phosphorelay sensor kinase activity"/>
    <property type="evidence" value="ECO:0007669"/>
    <property type="project" value="InterPro"/>
</dbReference>
<dbReference type="InterPro" id="IPR003594">
    <property type="entry name" value="HATPase_dom"/>
</dbReference>
<dbReference type="Proteomes" id="UP000240904">
    <property type="component" value="Unassembled WGS sequence"/>
</dbReference>
<dbReference type="InterPro" id="IPR050640">
    <property type="entry name" value="Bact_2-comp_sensor_kinase"/>
</dbReference>
<keyword evidence="4" id="KW-1185">Reference proteome</keyword>
<dbReference type="RefSeq" id="WP_107283337.1">
    <property type="nucleotide sequence ID" value="NZ_PYMC01000006.1"/>
</dbReference>
<feature type="transmembrane region" description="Helical" evidence="1">
    <location>
        <begin position="109"/>
        <end position="129"/>
    </location>
</feature>
<dbReference type="PROSITE" id="PS51257">
    <property type="entry name" value="PROKAR_LIPOPROTEIN"/>
    <property type="match status" value="1"/>
</dbReference>
<dbReference type="OrthoDB" id="2514702at2"/>
<dbReference type="InterPro" id="IPR010559">
    <property type="entry name" value="Sig_transdc_His_kin_internal"/>
</dbReference>
<dbReference type="Pfam" id="PF06580">
    <property type="entry name" value="His_kinase"/>
    <property type="match status" value="1"/>
</dbReference>
<protein>
    <submittedName>
        <fullName evidence="3">Sensor histidine kinase</fullName>
    </submittedName>
</protein>
<evidence type="ECO:0000313" key="3">
    <source>
        <dbReference type="EMBL" id="PSW05236.1"/>
    </source>
</evidence>
<dbReference type="EMBL" id="PYMC01000006">
    <property type="protein sequence ID" value="PSW05236.1"/>
    <property type="molecule type" value="Genomic_DNA"/>
</dbReference>
<proteinExistence type="predicted"/>
<feature type="transmembrane region" description="Helical" evidence="1">
    <location>
        <begin position="75"/>
        <end position="97"/>
    </location>
</feature>
<gene>
    <name evidence="3" type="ORF">C9I89_10680</name>
</gene>
<keyword evidence="1" id="KW-0472">Membrane</keyword>
<dbReference type="Gene3D" id="3.30.565.10">
    <property type="entry name" value="Histidine kinase-like ATPase, C-terminal domain"/>
    <property type="match status" value="1"/>
</dbReference>
<evidence type="ECO:0000313" key="4">
    <source>
        <dbReference type="Proteomes" id="UP000240904"/>
    </source>
</evidence>
<sequence>MNGKSKIIKDSIFSLLVTLLACTVAAITFIALSGEWTPYNIWYVFMVSYSYGVCVCLSIDIWNRFFPERSLLFRYSIPSVLGFILGTLLQMLILYYLYDDKSTDELLSWLNQGLLYSILANVVIIFYFYNQQQKITIQEELKVAQLQQAAKEKELLHSQLRLLQSQIEPHFLFNTLANLKALIILEPSRATVLLDNLTALLRQSLKQSEKETITLKDELKFCESYIAIQQIRLDDRISVNINVSANVNQQQPFLPLLLQPIVENAILHGIEPAPGRCALTIEVQKTEADVLEIMIEDDGVGLGNCSHKGNGVGLKNVRNRLQSFYGDDSQLSIMGNRMGGVSVLLNIPAEM</sequence>
<keyword evidence="3" id="KW-0418">Kinase</keyword>
<dbReference type="SMART" id="SM00387">
    <property type="entry name" value="HATPase_c"/>
    <property type="match status" value="1"/>
</dbReference>
<evidence type="ECO:0000256" key="1">
    <source>
        <dbReference type="SAM" id="Phobius"/>
    </source>
</evidence>
<organism evidence="3 4">
    <name type="scientific">Photobacterium lipolyticum</name>
    <dbReference type="NCBI Taxonomy" id="266810"/>
    <lineage>
        <taxon>Bacteria</taxon>
        <taxon>Pseudomonadati</taxon>
        <taxon>Pseudomonadota</taxon>
        <taxon>Gammaproteobacteria</taxon>
        <taxon>Vibrionales</taxon>
        <taxon>Vibrionaceae</taxon>
        <taxon>Photobacterium</taxon>
    </lineage>
</organism>
<comment type="caution">
    <text evidence="3">The sequence shown here is derived from an EMBL/GenBank/DDBJ whole genome shotgun (WGS) entry which is preliminary data.</text>
</comment>